<comment type="caution">
    <text evidence="10">The sequence shown here is derived from an EMBL/GenBank/DDBJ whole genome shotgun (WGS) entry which is preliminary data.</text>
</comment>
<evidence type="ECO:0000256" key="3">
    <source>
        <dbReference type="ARBA" id="ARBA00022475"/>
    </source>
</evidence>
<keyword evidence="7" id="KW-0653">Protein transport</keyword>
<comment type="subcellular location">
    <subcellularLocation>
        <location evidence="1">Cell membrane</location>
        <topology evidence="1">Single-pass membrane protein</topology>
    </subcellularLocation>
    <subcellularLocation>
        <location evidence="7">Cell membrane</location>
        <topology evidence="7">Single-pass type II membrane protein</topology>
    </subcellularLocation>
</comment>
<dbReference type="GO" id="GO:0022857">
    <property type="term" value="F:transmembrane transporter activity"/>
    <property type="evidence" value="ECO:0007669"/>
    <property type="project" value="InterPro"/>
</dbReference>
<feature type="region of interest" description="Disordered" evidence="8">
    <location>
        <begin position="1"/>
        <end position="20"/>
    </location>
</feature>
<dbReference type="GO" id="GO:0005886">
    <property type="term" value="C:plasma membrane"/>
    <property type="evidence" value="ECO:0007669"/>
    <property type="project" value="UniProtKB-SubCell"/>
</dbReference>
<comment type="similarity">
    <text evidence="2 7">Belongs to the ExbD/TolR family.</text>
</comment>
<keyword evidence="7" id="KW-0813">Transport</keyword>
<evidence type="ECO:0000256" key="5">
    <source>
        <dbReference type="ARBA" id="ARBA00022989"/>
    </source>
</evidence>
<dbReference type="InterPro" id="IPR003400">
    <property type="entry name" value="ExbD"/>
</dbReference>
<sequence length="173" mass="18807">MAEMNVAAGNAGRKNRKRMPPPRVDLTAMVDLAFLLITFFMMTTTFNKPKIMPVAMPVDGPGGEVSEKRTMTVCLGDDNKALWYLGLAEKPILPPKVAGYGADGIRKGITEAADYVKRTTGKTLIVIIKPANSSVYEDLVNTIDEMDINKVPSYAVADISPVDEGLLKQNGIY</sequence>
<evidence type="ECO:0000256" key="7">
    <source>
        <dbReference type="RuleBase" id="RU003879"/>
    </source>
</evidence>
<dbReference type="Proteomes" id="UP000253209">
    <property type="component" value="Unassembled WGS sequence"/>
</dbReference>
<name>A0A367GUM0_9SPHI</name>
<feature type="transmembrane region" description="Helical" evidence="9">
    <location>
        <begin position="26"/>
        <end position="46"/>
    </location>
</feature>
<evidence type="ECO:0000313" key="11">
    <source>
        <dbReference type="Proteomes" id="UP000253209"/>
    </source>
</evidence>
<dbReference type="RefSeq" id="WP_114003423.1">
    <property type="nucleotide sequence ID" value="NZ_QGDC01000001.1"/>
</dbReference>
<dbReference type="AlphaFoldDB" id="A0A367GUM0"/>
<keyword evidence="4 7" id="KW-0812">Transmembrane</keyword>
<dbReference type="PANTHER" id="PTHR30558:SF3">
    <property type="entry name" value="BIOPOLYMER TRANSPORT PROTEIN EXBD-RELATED"/>
    <property type="match status" value="1"/>
</dbReference>
<keyword evidence="5 9" id="KW-1133">Transmembrane helix</keyword>
<dbReference type="OrthoDB" id="952702at2"/>
<keyword evidence="3" id="KW-1003">Cell membrane</keyword>
<evidence type="ECO:0000256" key="2">
    <source>
        <dbReference type="ARBA" id="ARBA00005811"/>
    </source>
</evidence>
<protein>
    <submittedName>
        <fullName evidence="10">Biopolymer transporter ExbD</fullName>
    </submittedName>
</protein>
<reference evidence="10 11" key="1">
    <citation type="submission" date="2018-05" db="EMBL/GenBank/DDBJ databases">
        <title>Mucilaginibacter hurinus sp. nov., isolated from briquette warehouse soil.</title>
        <authorList>
            <person name="Choi L."/>
        </authorList>
    </citation>
    <scope>NUCLEOTIDE SEQUENCE [LARGE SCALE GENOMIC DNA]</scope>
    <source>
        <strain evidence="10 11">ZR32</strain>
    </source>
</reference>
<organism evidence="10 11">
    <name type="scientific">Mucilaginibacter hurinus</name>
    <dbReference type="NCBI Taxonomy" id="2201324"/>
    <lineage>
        <taxon>Bacteria</taxon>
        <taxon>Pseudomonadati</taxon>
        <taxon>Bacteroidota</taxon>
        <taxon>Sphingobacteriia</taxon>
        <taxon>Sphingobacteriales</taxon>
        <taxon>Sphingobacteriaceae</taxon>
        <taxon>Mucilaginibacter</taxon>
    </lineage>
</organism>
<dbReference type="PANTHER" id="PTHR30558">
    <property type="entry name" value="EXBD MEMBRANE COMPONENT OF PMF-DRIVEN MACROMOLECULE IMPORT SYSTEM"/>
    <property type="match status" value="1"/>
</dbReference>
<dbReference type="Pfam" id="PF02472">
    <property type="entry name" value="ExbD"/>
    <property type="match status" value="1"/>
</dbReference>
<keyword evidence="6 9" id="KW-0472">Membrane</keyword>
<evidence type="ECO:0000256" key="6">
    <source>
        <dbReference type="ARBA" id="ARBA00023136"/>
    </source>
</evidence>
<dbReference type="GO" id="GO:0015031">
    <property type="term" value="P:protein transport"/>
    <property type="evidence" value="ECO:0007669"/>
    <property type="project" value="UniProtKB-KW"/>
</dbReference>
<dbReference type="EMBL" id="QGDC01000001">
    <property type="protein sequence ID" value="RCH56526.1"/>
    <property type="molecule type" value="Genomic_DNA"/>
</dbReference>
<accession>A0A367GUM0</accession>
<gene>
    <name evidence="10" type="ORF">DJ568_01320</name>
</gene>
<evidence type="ECO:0000256" key="8">
    <source>
        <dbReference type="SAM" id="MobiDB-lite"/>
    </source>
</evidence>
<evidence type="ECO:0000256" key="4">
    <source>
        <dbReference type="ARBA" id="ARBA00022692"/>
    </source>
</evidence>
<evidence type="ECO:0000313" key="10">
    <source>
        <dbReference type="EMBL" id="RCH56526.1"/>
    </source>
</evidence>
<evidence type="ECO:0000256" key="1">
    <source>
        <dbReference type="ARBA" id="ARBA00004162"/>
    </source>
</evidence>
<keyword evidence="11" id="KW-1185">Reference proteome</keyword>
<evidence type="ECO:0000256" key="9">
    <source>
        <dbReference type="SAM" id="Phobius"/>
    </source>
</evidence>
<proteinExistence type="inferred from homology"/>